<protein>
    <submittedName>
        <fullName evidence="3">Uncharacterized protein</fullName>
    </submittedName>
</protein>
<dbReference type="AlphaFoldDB" id="M2ZIR4"/>
<keyword evidence="2" id="KW-0472">Membrane</keyword>
<reference evidence="3 4" key="1">
    <citation type="journal article" date="2013" name="Genome Announc.">
        <title>Draft Genome Sequence of Amycolatopsis decaplanina Strain DSM 44594T.</title>
        <authorList>
            <person name="Kaur N."/>
            <person name="Kumar S."/>
            <person name="Bala M."/>
            <person name="Raghava G.P."/>
            <person name="Mayilraj S."/>
        </authorList>
    </citation>
    <scope>NUCLEOTIDE SEQUENCE [LARGE SCALE GENOMIC DNA]</scope>
    <source>
        <strain evidence="3 4">DSM 44594</strain>
    </source>
</reference>
<proteinExistence type="predicted"/>
<keyword evidence="2" id="KW-0812">Transmembrane</keyword>
<evidence type="ECO:0000256" key="2">
    <source>
        <dbReference type="SAM" id="Phobius"/>
    </source>
</evidence>
<keyword evidence="2" id="KW-1133">Transmembrane helix</keyword>
<feature type="region of interest" description="Disordered" evidence="1">
    <location>
        <begin position="63"/>
        <end position="95"/>
    </location>
</feature>
<name>M2ZIR4_9PSEU</name>
<feature type="compositionally biased region" description="Gly residues" evidence="1">
    <location>
        <begin position="78"/>
        <end position="91"/>
    </location>
</feature>
<feature type="region of interest" description="Disordered" evidence="1">
    <location>
        <begin position="135"/>
        <end position="163"/>
    </location>
</feature>
<organism evidence="3 4">
    <name type="scientific">Amycolatopsis decaplanina DSM 44594</name>
    <dbReference type="NCBI Taxonomy" id="1284240"/>
    <lineage>
        <taxon>Bacteria</taxon>
        <taxon>Bacillati</taxon>
        <taxon>Actinomycetota</taxon>
        <taxon>Actinomycetes</taxon>
        <taxon>Pseudonocardiales</taxon>
        <taxon>Pseudonocardiaceae</taxon>
        <taxon>Amycolatopsis</taxon>
    </lineage>
</organism>
<evidence type="ECO:0000313" key="4">
    <source>
        <dbReference type="Proteomes" id="UP000054226"/>
    </source>
</evidence>
<sequence>MSSAEETAEEIVAGPAVTDDLHGEMRRAARPFTRTTQVLAGLVVLATVFALGVWTHAAFGSAASPAPARQVAAPNGQGQAGGPRGAAGRGTTGTIDRVEGNKVYVKSAQGGEITVSTTDETTISVTQAGKLSDLKPGSTVAVQGQAGDDGTVAARSITQEAGR</sequence>
<dbReference type="EMBL" id="AOHO01000048">
    <property type="protein sequence ID" value="EME60244.1"/>
    <property type="molecule type" value="Genomic_DNA"/>
</dbReference>
<comment type="caution">
    <text evidence="3">The sequence shown here is derived from an EMBL/GenBank/DDBJ whole genome shotgun (WGS) entry which is preliminary data.</text>
</comment>
<accession>M2ZIR4</accession>
<feature type="transmembrane region" description="Helical" evidence="2">
    <location>
        <begin position="35"/>
        <end position="54"/>
    </location>
</feature>
<dbReference type="RefSeq" id="WP_007030797.1">
    <property type="nucleotide sequence ID" value="NZ_AOHO01000048.1"/>
</dbReference>
<keyword evidence="4" id="KW-1185">Reference proteome</keyword>
<dbReference type="OrthoDB" id="3694696at2"/>
<feature type="compositionally biased region" description="Low complexity" evidence="1">
    <location>
        <begin position="63"/>
        <end position="77"/>
    </location>
</feature>
<evidence type="ECO:0000256" key="1">
    <source>
        <dbReference type="SAM" id="MobiDB-lite"/>
    </source>
</evidence>
<gene>
    <name evidence="3" type="ORF">H074_14497</name>
</gene>
<evidence type="ECO:0000313" key="3">
    <source>
        <dbReference type="EMBL" id="EME60244.1"/>
    </source>
</evidence>
<dbReference type="PATRIC" id="fig|1284240.4.peg.2952"/>
<dbReference type="Proteomes" id="UP000054226">
    <property type="component" value="Unassembled WGS sequence"/>
</dbReference>